<reference evidence="3 4" key="1">
    <citation type="submission" date="2018-01" db="EMBL/GenBank/DDBJ databases">
        <title>Halomonas endophytica sp. nov., isolated from storage liquid in the stems of Populus euphratica.</title>
        <authorList>
            <person name="Chen C."/>
        </authorList>
    </citation>
    <scope>NUCLEOTIDE SEQUENCE [LARGE SCALE GENOMIC DNA]</scope>
    <source>
        <strain evidence="3 4">BZ-SZ-XJ27</strain>
    </source>
</reference>
<dbReference type="AlphaFoldDB" id="A0A2N7ULQ9"/>
<name>A0A2N7ULQ9_9GAMM</name>
<comment type="caution">
    <text evidence="3">The sequence shown here is derived from an EMBL/GenBank/DDBJ whole genome shotgun (WGS) entry which is preliminary data.</text>
</comment>
<keyword evidence="4" id="KW-1185">Reference proteome</keyword>
<organism evidence="3 4">
    <name type="scientific">Halomonas urumqiensis</name>
    <dbReference type="NCBI Taxonomy" id="1684789"/>
    <lineage>
        <taxon>Bacteria</taxon>
        <taxon>Pseudomonadati</taxon>
        <taxon>Pseudomonadota</taxon>
        <taxon>Gammaproteobacteria</taxon>
        <taxon>Oceanospirillales</taxon>
        <taxon>Halomonadaceae</taxon>
        <taxon>Halomonas</taxon>
    </lineage>
</organism>
<evidence type="ECO:0000313" key="3">
    <source>
        <dbReference type="EMBL" id="PMR81368.1"/>
    </source>
</evidence>
<proteinExistence type="predicted"/>
<dbReference type="OrthoDB" id="6183556at2"/>
<dbReference type="Gene3D" id="1.10.287.1050">
    <property type="entry name" value="H-NS histone-like proteins"/>
    <property type="match status" value="1"/>
</dbReference>
<dbReference type="RefSeq" id="WP_102587320.1">
    <property type="nucleotide sequence ID" value="NZ_BNAE01000009.1"/>
</dbReference>
<dbReference type="Proteomes" id="UP000235547">
    <property type="component" value="Unassembled WGS sequence"/>
</dbReference>
<accession>A0A2N7ULQ9</accession>
<sequence>MSTESLERIARNKNVARAAARQLSTEQLHKLAEVIDEVIEQKKDEERLRQEEEVQKERKLAEIREAMNDAGLSLDDLVAEQPRRKRGRPPKNAKNGNSASNTSNAKSSKSAKKA</sequence>
<dbReference type="InterPro" id="IPR027454">
    <property type="entry name" value="Histone_HNS_N"/>
</dbReference>
<dbReference type="EMBL" id="PNRG01000009">
    <property type="protein sequence ID" value="PMR81368.1"/>
    <property type="molecule type" value="Genomic_DNA"/>
</dbReference>
<gene>
    <name evidence="3" type="ORF">C1H70_05375</name>
</gene>
<dbReference type="GO" id="GO:0046983">
    <property type="term" value="F:protein dimerization activity"/>
    <property type="evidence" value="ECO:0007669"/>
    <property type="project" value="InterPro"/>
</dbReference>
<feature type="compositionally biased region" description="Low complexity" evidence="1">
    <location>
        <begin position="92"/>
        <end position="108"/>
    </location>
</feature>
<protein>
    <recommendedName>
        <fullName evidence="2">DNA-binding protein H-NS-like N-terminal domain-containing protein</fullName>
    </recommendedName>
</protein>
<dbReference type="InterPro" id="IPR054180">
    <property type="entry name" value="H-NS-like_N"/>
</dbReference>
<dbReference type="Pfam" id="PF22470">
    <property type="entry name" value="Histone_HNS_N"/>
    <property type="match status" value="1"/>
</dbReference>
<evidence type="ECO:0000256" key="1">
    <source>
        <dbReference type="SAM" id="MobiDB-lite"/>
    </source>
</evidence>
<evidence type="ECO:0000313" key="4">
    <source>
        <dbReference type="Proteomes" id="UP000235547"/>
    </source>
</evidence>
<evidence type="ECO:0000259" key="2">
    <source>
        <dbReference type="Pfam" id="PF22470"/>
    </source>
</evidence>
<feature type="region of interest" description="Disordered" evidence="1">
    <location>
        <begin position="66"/>
        <end position="114"/>
    </location>
</feature>
<feature type="domain" description="DNA-binding protein H-NS-like N-terminal" evidence="2">
    <location>
        <begin position="6"/>
        <end position="80"/>
    </location>
</feature>